<evidence type="ECO:0000313" key="2">
    <source>
        <dbReference type="Proteomes" id="UP000800093"/>
    </source>
</evidence>
<accession>A0A9P4K3N1</accession>
<proteinExistence type="predicted"/>
<dbReference type="AlphaFoldDB" id="A0A9P4K3N1"/>
<comment type="caution">
    <text evidence="1">The sequence shown here is derived from an EMBL/GenBank/DDBJ whole genome shotgun (WGS) entry which is preliminary data.</text>
</comment>
<dbReference type="OrthoDB" id="3801601at2759"/>
<name>A0A9P4K3N1_9PLEO</name>
<sequence length="387" mass="43828">MPTKPKKCAHSIPASLRPHLKCPTLCPKCTLSRHISTLRSIESDFAGRGGVLGSKELVWKELGRLGAEGIESRKHIYLVRKWKRARLEIERFVWGFEMWEPEKEDHDDGNDDGRERSDKEKAIKDMLEAYESWLGGGDEKKSAQADAKGVDSDAGFLERSKTKYMRKRAERREARKSKNSTIDHICVKGIGKVMNGIRSGCSFASSNDKILRLDAYERIEDRRAKNVGFDEFVVVSPVCIISDPSGTQSMDDGDQDMPCESEIRAPHNAHTSTEQRRHCAFFCRRLPAYQPGPWASPPGYQKVNTSFVSMTWADVKKVWEDDNDEGKNAHQAKTKMETEKESFEIPVRASSLRQPVENVVKERGEKIKALTRSSVLSWTANVVREAL</sequence>
<dbReference type="Proteomes" id="UP000800093">
    <property type="component" value="Unassembled WGS sequence"/>
</dbReference>
<keyword evidence="2" id="KW-1185">Reference proteome</keyword>
<organism evidence="1 2">
    <name type="scientific">Lojkania enalia</name>
    <dbReference type="NCBI Taxonomy" id="147567"/>
    <lineage>
        <taxon>Eukaryota</taxon>
        <taxon>Fungi</taxon>
        <taxon>Dikarya</taxon>
        <taxon>Ascomycota</taxon>
        <taxon>Pezizomycotina</taxon>
        <taxon>Dothideomycetes</taxon>
        <taxon>Pleosporomycetidae</taxon>
        <taxon>Pleosporales</taxon>
        <taxon>Pleosporales incertae sedis</taxon>
        <taxon>Lojkania</taxon>
    </lineage>
</organism>
<protein>
    <submittedName>
        <fullName evidence="1">Uncharacterized protein</fullName>
    </submittedName>
</protein>
<reference evidence="2" key="1">
    <citation type="journal article" date="2020" name="Stud. Mycol.">
        <title>101 Dothideomycetes genomes: A test case for predicting lifestyles and emergence of pathogens.</title>
        <authorList>
            <person name="Haridas S."/>
            <person name="Albert R."/>
            <person name="Binder M."/>
            <person name="Bloem J."/>
            <person name="LaButti K."/>
            <person name="Salamov A."/>
            <person name="Andreopoulos B."/>
            <person name="Baker S."/>
            <person name="Barry K."/>
            <person name="Bills G."/>
            <person name="Bluhm B."/>
            <person name="Cannon C."/>
            <person name="Castanera R."/>
            <person name="Culley D."/>
            <person name="Daum C."/>
            <person name="Ezra D."/>
            <person name="Gonzalez J."/>
            <person name="Henrissat B."/>
            <person name="Kuo A."/>
            <person name="Liang C."/>
            <person name="Lipzen A."/>
            <person name="Lutzoni F."/>
            <person name="Magnuson J."/>
            <person name="Mondo S."/>
            <person name="Nolan M."/>
            <person name="Ohm R."/>
            <person name="Pangilinan J."/>
            <person name="Park H.-J."/>
            <person name="Ramirez L."/>
            <person name="Alfaro M."/>
            <person name="Sun H."/>
            <person name="Tritt A."/>
            <person name="Yoshinaga Y."/>
            <person name="Zwiers L.-H."/>
            <person name="Turgeon B."/>
            <person name="Goodwin S."/>
            <person name="Spatafora J."/>
            <person name="Crous P."/>
            <person name="Grigoriev I."/>
        </authorList>
    </citation>
    <scope>NUCLEOTIDE SEQUENCE [LARGE SCALE GENOMIC DNA]</scope>
    <source>
        <strain evidence="2">CBS 304.66</strain>
    </source>
</reference>
<gene>
    <name evidence="1" type="ORF">CC78DRAFT_58142</name>
</gene>
<dbReference type="EMBL" id="ML986706">
    <property type="protein sequence ID" value="KAF2259555.1"/>
    <property type="molecule type" value="Genomic_DNA"/>
</dbReference>
<evidence type="ECO:0000313" key="1">
    <source>
        <dbReference type="EMBL" id="KAF2259555.1"/>
    </source>
</evidence>